<evidence type="ECO:0000259" key="3">
    <source>
        <dbReference type="PROSITE" id="PS51781"/>
    </source>
</evidence>
<dbReference type="Gene3D" id="2.30.30.40">
    <property type="entry name" value="SH3 Domains"/>
    <property type="match status" value="1"/>
</dbReference>
<dbReference type="InterPro" id="IPR003646">
    <property type="entry name" value="SH3-like_bac-type"/>
</dbReference>
<reference evidence="4" key="1">
    <citation type="submission" date="2019-03" db="EMBL/GenBank/DDBJ databases">
        <title>Afifella sp. nov., isolated from activated sludge.</title>
        <authorList>
            <person name="Li Q."/>
            <person name="Liu Y."/>
        </authorList>
    </citation>
    <scope>NUCLEOTIDE SEQUENCE</scope>
    <source>
        <strain evidence="4">L72</strain>
    </source>
</reference>
<feature type="transmembrane region" description="Helical" evidence="2">
    <location>
        <begin position="62"/>
        <end position="85"/>
    </location>
</feature>
<dbReference type="Pfam" id="PF08239">
    <property type="entry name" value="SH3_3"/>
    <property type="match status" value="1"/>
</dbReference>
<dbReference type="SMART" id="SM00287">
    <property type="entry name" value="SH3b"/>
    <property type="match status" value="1"/>
</dbReference>
<evidence type="ECO:0000313" key="5">
    <source>
        <dbReference type="Proteomes" id="UP000773614"/>
    </source>
</evidence>
<evidence type="ECO:0000256" key="2">
    <source>
        <dbReference type="SAM" id="Phobius"/>
    </source>
</evidence>
<name>A0A964T998_9HYPH</name>
<dbReference type="EMBL" id="SPKJ01000138">
    <property type="protein sequence ID" value="MYZ50237.1"/>
    <property type="molecule type" value="Genomic_DNA"/>
</dbReference>
<dbReference type="PROSITE" id="PS51781">
    <property type="entry name" value="SH3B"/>
    <property type="match status" value="1"/>
</dbReference>
<keyword evidence="2" id="KW-0812">Transmembrane</keyword>
<feature type="domain" description="SH3b" evidence="3">
    <location>
        <begin position="80"/>
        <end position="144"/>
    </location>
</feature>
<proteinExistence type="predicted"/>
<comment type="caution">
    <text evidence="4">The sequence shown here is derived from an EMBL/GenBank/DDBJ whole genome shotgun (WGS) entry which is preliminary data.</text>
</comment>
<sequence>MVFCYHPASSRSERGAPAGPGAILLCSSDIQPLRREMKADPASSIMLQVGAHDPETSMRIRFLWAAALLLGLAVPGAASAATGGFTTGNVNMRAGPGTEYPVITTVPYGSSVAIYGCTAGYEWCDTNWAGYRGWVSGGYLEFVYQNRRVLVPNYGITYGIPIITFSIGDYWGRYYQAYPWWNDWHRWAPPPRGPIVGPGPGPRPGPGFGPGPWRPAPGPGPGPRP</sequence>
<gene>
    <name evidence="4" type="ORF">E4O86_21240</name>
</gene>
<dbReference type="Proteomes" id="UP000773614">
    <property type="component" value="Unassembled WGS sequence"/>
</dbReference>
<protein>
    <recommendedName>
        <fullName evidence="3">SH3b domain-containing protein</fullName>
    </recommendedName>
</protein>
<evidence type="ECO:0000313" key="4">
    <source>
        <dbReference type="EMBL" id="MYZ50237.1"/>
    </source>
</evidence>
<keyword evidence="2" id="KW-1133">Transmembrane helix</keyword>
<organism evidence="4 5">
    <name type="scientific">Propylenella binzhouense</name>
    <dbReference type="NCBI Taxonomy" id="2555902"/>
    <lineage>
        <taxon>Bacteria</taxon>
        <taxon>Pseudomonadati</taxon>
        <taxon>Pseudomonadota</taxon>
        <taxon>Alphaproteobacteria</taxon>
        <taxon>Hyphomicrobiales</taxon>
        <taxon>Propylenellaceae</taxon>
        <taxon>Propylenella</taxon>
    </lineage>
</organism>
<accession>A0A964T998</accession>
<feature type="region of interest" description="Disordered" evidence="1">
    <location>
        <begin position="193"/>
        <end position="225"/>
    </location>
</feature>
<evidence type="ECO:0000256" key="1">
    <source>
        <dbReference type="SAM" id="MobiDB-lite"/>
    </source>
</evidence>
<keyword evidence="2" id="KW-0472">Membrane</keyword>
<keyword evidence="5" id="KW-1185">Reference proteome</keyword>
<dbReference type="AlphaFoldDB" id="A0A964T998"/>